<accession>A0AAF0I6C4</accession>
<dbReference type="EMBL" id="CP119075">
    <property type="protein sequence ID" value="WED66016.1"/>
    <property type="molecule type" value="Genomic_DNA"/>
</dbReference>
<dbReference type="Proteomes" id="UP001218638">
    <property type="component" value="Chromosome"/>
</dbReference>
<organism evidence="2 3">
    <name type="scientific">Synoicihabitans lomoniglobus</name>
    <dbReference type="NCBI Taxonomy" id="2909285"/>
    <lineage>
        <taxon>Bacteria</taxon>
        <taxon>Pseudomonadati</taxon>
        <taxon>Verrucomicrobiota</taxon>
        <taxon>Opitutia</taxon>
        <taxon>Opitutales</taxon>
        <taxon>Opitutaceae</taxon>
        <taxon>Synoicihabitans</taxon>
    </lineage>
</organism>
<evidence type="ECO:0000259" key="1">
    <source>
        <dbReference type="Pfam" id="PF12728"/>
    </source>
</evidence>
<dbReference type="AlphaFoldDB" id="A0AAF0I6C4"/>
<keyword evidence="3" id="KW-1185">Reference proteome</keyword>
<sequence length="75" mass="8589">MNTSQNNEHSAVTSGPRQFLKARPLADRLGINPRTLFRWAESGRISKFKIHQRLVVFDVAEVERLIEDSRIGGRN</sequence>
<dbReference type="SUPFAM" id="SSF46955">
    <property type="entry name" value="Putative DNA-binding domain"/>
    <property type="match status" value="1"/>
</dbReference>
<protein>
    <submittedName>
        <fullName evidence="2">Helix-turn-helix domain-containing protein</fullName>
    </submittedName>
</protein>
<evidence type="ECO:0000313" key="2">
    <source>
        <dbReference type="EMBL" id="WED66016.1"/>
    </source>
</evidence>
<feature type="domain" description="Helix-turn-helix" evidence="1">
    <location>
        <begin position="25"/>
        <end position="68"/>
    </location>
</feature>
<evidence type="ECO:0000313" key="3">
    <source>
        <dbReference type="Proteomes" id="UP001218638"/>
    </source>
</evidence>
<dbReference type="Pfam" id="PF12728">
    <property type="entry name" value="HTH_17"/>
    <property type="match status" value="1"/>
</dbReference>
<reference evidence="2" key="1">
    <citation type="submission" date="2023-03" db="EMBL/GenBank/DDBJ databases">
        <title>Lomoglobus Profundus gen. nov., sp. nov., a novel member of the phylum Verrucomicrobia, isolated from deep-marine sediment of South China Sea.</title>
        <authorList>
            <person name="Ahmad T."/>
            <person name="Ishaq S.E."/>
            <person name="Wang F."/>
        </authorList>
    </citation>
    <scope>NUCLEOTIDE SEQUENCE</scope>
    <source>
        <strain evidence="2">LMO-M01</strain>
    </source>
</reference>
<name>A0AAF0I6C4_9BACT</name>
<dbReference type="InterPro" id="IPR041657">
    <property type="entry name" value="HTH_17"/>
</dbReference>
<gene>
    <name evidence="2" type="ORF">PXH66_04020</name>
</gene>
<dbReference type="RefSeq" id="WP_330931206.1">
    <property type="nucleotide sequence ID" value="NZ_CP119075.1"/>
</dbReference>
<dbReference type="InterPro" id="IPR009061">
    <property type="entry name" value="DNA-bd_dom_put_sf"/>
</dbReference>
<dbReference type="KEGG" id="slom:PXH66_04020"/>
<proteinExistence type="predicted"/>